<feature type="compositionally biased region" description="Low complexity" evidence="1">
    <location>
        <begin position="251"/>
        <end position="271"/>
    </location>
</feature>
<evidence type="ECO:0000313" key="3">
    <source>
        <dbReference type="Proteomes" id="UP000077266"/>
    </source>
</evidence>
<dbReference type="InParanoid" id="A0A165EMT4"/>
<dbReference type="OrthoDB" id="3303734at2759"/>
<reference evidence="2 3" key="1">
    <citation type="journal article" date="2016" name="Mol. Biol. Evol.">
        <title>Comparative Genomics of Early-Diverging Mushroom-Forming Fungi Provides Insights into the Origins of Lignocellulose Decay Capabilities.</title>
        <authorList>
            <person name="Nagy L.G."/>
            <person name="Riley R."/>
            <person name="Tritt A."/>
            <person name="Adam C."/>
            <person name="Daum C."/>
            <person name="Floudas D."/>
            <person name="Sun H."/>
            <person name="Yadav J.S."/>
            <person name="Pangilinan J."/>
            <person name="Larsson K.H."/>
            <person name="Matsuura K."/>
            <person name="Barry K."/>
            <person name="Labutti K."/>
            <person name="Kuo R."/>
            <person name="Ohm R.A."/>
            <person name="Bhattacharya S.S."/>
            <person name="Shirouzu T."/>
            <person name="Yoshinaga Y."/>
            <person name="Martin F.M."/>
            <person name="Grigoriev I.V."/>
            <person name="Hibbett D.S."/>
        </authorList>
    </citation>
    <scope>NUCLEOTIDE SEQUENCE [LARGE SCALE GENOMIC DNA]</scope>
    <source>
        <strain evidence="2 3">HHB12029</strain>
    </source>
</reference>
<feature type="region of interest" description="Disordered" evidence="1">
    <location>
        <begin position="42"/>
        <end position="105"/>
    </location>
</feature>
<name>A0A165EMT4_EXIGL</name>
<feature type="region of interest" description="Disordered" evidence="1">
    <location>
        <begin position="220"/>
        <end position="297"/>
    </location>
</feature>
<feature type="compositionally biased region" description="Low complexity" evidence="1">
    <location>
        <begin position="91"/>
        <end position="103"/>
    </location>
</feature>
<accession>A0A165EMT4</accession>
<proteinExistence type="predicted"/>
<dbReference type="Proteomes" id="UP000077266">
    <property type="component" value="Unassembled WGS sequence"/>
</dbReference>
<organism evidence="2 3">
    <name type="scientific">Exidia glandulosa HHB12029</name>
    <dbReference type="NCBI Taxonomy" id="1314781"/>
    <lineage>
        <taxon>Eukaryota</taxon>
        <taxon>Fungi</taxon>
        <taxon>Dikarya</taxon>
        <taxon>Basidiomycota</taxon>
        <taxon>Agaricomycotina</taxon>
        <taxon>Agaricomycetes</taxon>
        <taxon>Auriculariales</taxon>
        <taxon>Exidiaceae</taxon>
        <taxon>Exidia</taxon>
    </lineage>
</organism>
<feature type="region of interest" description="Disordered" evidence="1">
    <location>
        <begin position="1"/>
        <end position="29"/>
    </location>
</feature>
<gene>
    <name evidence="2" type="ORF">EXIGLDRAFT_840101</name>
</gene>
<protein>
    <submittedName>
        <fullName evidence="2">Uncharacterized protein</fullName>
    </submittedName>
</protein>
<keyword evidence="3" id="KW-1185">Reference proteome</keyword>
<dbReference type="EMBL" id="KV426130">
    <property type="protein sequence ID" value="KZV87305.1"/>
    <property type="molecule type" value="Genomic_DNA"/>
</dbReference>
<evidence type="ECO:0000313" key="2">
    <source>
        <dbReference type="EMBL" id="KZV87305.1"/>
    </source>
</evidence>
<sequence length="297" mass="33075">MQDIATPGSVIPTMSPSAPLPRLTKGSASFVIGDGSYRPHVVLSDRDEPSLFPEVAHSRSMPGRHEDSIYPNQPPPRRSGRGKKDPTVGEAAQPLAAATTPAARHVPRKQTYEILRAAPDLVAAFKAARTEYHDAVHAWWWRAPGRTREQKPTPEDYMLAKLDPWVQRAGRKLDAIDAQLSRVGEVIKNGSTKNDWSAPGKIRAEEGKLDREYYYNLQAEKEHTTATRRRSEDGDTRAAKRRRTGNDVPLSSTASTTSRSSVETLTPLTTPDPDPMELDNVHPKVLHKQWQKQENDV</sequence>
<evidence type="ECO:0000256" key="1">
    <source>
        <dbReference type="SAM" id="MobiDB-lite"/>
    </source>
</evidence>
<dbReference type="AlphaFoldDB" id="A0A165EMT4"/>
<feature type="compositionally biased region" description="Basic and acidic residues" evidence="1">
    <location>
        <begin position="220"/>
        <end position="238"/>
    </location>
</feature>